<name>A0A2K0SWT4_9HYPO</name>
<dbReference type="PROSITE" id="PS50878">
    <property type="entry name" value="RT_POL"/>
    <property type="match status" value="1"/>
</dbReference>
<comment type="caution">
    <text evidence="3">The sequence shown here is derived from an EMBL/GenBank/DDBJ whole genome shotgun (WGS) entry which is preliminary data.</text>
</comment>
<protein>
    <recommendedName>
        <fullName evidence="2">Reverse transcriptase domain-containing protein</fullName>
    </recommendedName>
</protein>
<organism evidence="3 4">
    <name type="scientific">Trichoderma gamsii</name>
    <dbReference type="NCBI Taxonomy" id="398673"/>
    <lineage>
        <taxon>Eukaryota</taxon>
        <taxon>Fungi</taxon>
        <taxon>Dikarya</taxon>
        <taxon>Ascomycota</taxon>
        <taxon>Pezizomycotina</taxon>
        <taxon>Sordariomycetes</taxon>
        <taxon>Hypocreomycetidae</taxon>
        <taxon>Hypocreales</taxon>
        <taxon>Hypocreaceae</taxon>
        <taxon>Trichoderma</taxon>
    </lineage>
</organism>
<proteinExistence type="predicted"/>
<feature type="domain" description="Reverse transcriptase" evidence="2">
    <location>
        <begin position="1"/>
        <end position="160"/>
    </location>
</feature>
<gene>
    <name evidence="3" type="ORF">TGAMA5MH_10340</name>
</gene>
<dbReference type="PANTHER" id="PTHR33481">
    <property type="entry name" value="REVERSE TRANSCRIPTASE"/>
    <property type="match status" value="1"/>
</dbReference>
<dbReference type="EMBL" id="MTYH01000128">
    <property type="protein sequence ID" value="PNP37739.1"/>
    <property type="molecule type" value="Genomic_DNA"/>
</dbReference>
<evidence type="ECO:0000313" key="3">
    <source>
        <dbReference type="EMBL" id="PNP37739.1"/>
    </source>
</evidence>
<dbReference type="Proteomes" id="UP000236546">
    <property type="component" value="Unassembled WGS sequence"/>
</dbReference>
<dbReference type="AlphaFoldDB" id="A0A2K0SWT4"/>
<feature type="signal peptide" evidence="1">
    <location>
        <begin position="1"/>
        <end position="31"/>
    </location>
</feature>
<dbReference type="PANTHER" id="PTHR33481:SF1">
    <property type="entry name" value="ENDONUCLEASE_EXONUCLEASE_PHOSPHATASE DOMAIN-CONTAINING PROTEIN-RELATED"/>
    <property type="match status" value="1"/>
</dbReference>
<reference evidence="3 4" key="1">
    <citation type="submission" date="2017-02" db="EMBL/GenBank/DDBJ databases">
        <title>Genomes of Trichoderma spp. with biocontrol activity.</title>
        <authorList>
            <person name="Gardiner D."/>
            <person name="Kazan K."/>
            <person name="Vos C."/>
            <person name="Harvey P."/>
        </authorList>
    </citation>
    <scope>NUCLEOTIDE SEQUENCE [LARGE SCALE GENOMIC DNA]</scope>
    <source>
        <strain evidence="3 4">A5MH</strain>
    </source>
</reference>
<dbReference type="InterPro" id="IPR000477">
    <property type="entry name" value="RT_dom"/>
</dbReference>
<accession>A0A2K0SWT4</accession>
<sequence>MRNRLIWRLRAQGWPLLFILWVDSFMSDREAFVRYGYGSRLSGTRLECGAPQGSPISPIISMLYFCPILWLNDPGSRFGYADDVGIMAIGKDTRETTRMLQWELEDTLSWGRENAVSFDPDKAELVHFHHTRKDTRPDQIDFEGRAIPPQESMRWLGVHLDPRLSFKKHVEVMTGKALKAANFLRSLNKTIKGPPPDAVALAAKACVLPVLFYGLDAWWLGPTRQCRSNPSKTTNTGTDNLVEKMDKAIRAAARAVVPVWKTTNMEVIHRESGVPKASLALAQARVRIGARFACLDRNHPISKRADKKLAGAPLTRLQRTAALAGRTVRPSLFAHNNRAVLPGPEFRGTKKEEAVKSHLELLDSLPNSTLVAYSDGSQDEFGNTGWGAVTFHKARATKSNGCLPNAEVYDAEAVGAYEAIKLAKERTTRQ</sequence>
<dbReference type="OrthoDB" id="5077812at2759"/>
<feature type="chain" id="PRO_5014449003" description="Reverse transcriptase domain-containing protein" evidence="1">
    <location>
        <begin position="32"/>
        <end position="430"/>
    </location>
</feature>
<dbReference type="Pfam" id="PF00078">
    <property type="entry name" value="RVT_1"/>
    <property type="match status" value="1"/>
</dbReference>
<evidence type="ECO:0000313" key="4">
    <source>
        <dbReference type="Proteomes" id="UP000236546"/>
    </source>
</evidence>
<evidence type="ECO:0000259" key="2">
    <source>
        <dbReference type="PROSITE" id="PS50878"/>
    </source>
</evidence>
<keyword evidence="1" id="KW-0732">Signal</keyword>
<evidence type="ECO:0000256" key="1">
    <source>
        <dbReference type="SAM" id="SignalP"/>
    </source>
</evidence>